<evidence type="ECO:0000313" key="5">
    <source>
        <dbReference type="EMBL" id="GFR41545.1"/>
    </source>
</evidence>
<dbReference type="GO" id="GO:0003755">
    <property type="term" value="F:peptidyl-prolyl cis-trans isomerase activity"/>
    <property type="evidence" value="ECO:0007669"/>
    <property type="project" value="InterPro"/>
</dbReference>
<dbReference type="FunFam" id="2.40.100.10:FF:000007">
    <property type="entry name" value="Peptidyl-prolyl cis-trans isomerase CWC27 homolog"/>
    <property type="match status" value="1"/>
</dbReference>
<proteinExistence type="predicted"/>
<dbReference type="GO" id="GO:0071013">
    <property type="term" value="C:catalytic step 2 spliceosome"/>
    <property type="evidence" value="ECO:0007669"/>
    <property type="project" value="TreeGrafter"/>
</dbReference>
<keyword evidence="6" id="KW-1185">Reference proteome</keyword>
<dbReference type="SUPFAM" id="SSF50891">
    <property type="entry name" value="Cyclophilin-like"/>
    <property type="match status" value="1"/>
</dbReference>
<dbReference type="PANTHER" id="PTHR45625">
    <property type="entry name" value="PEPTIDYL-PROLYL CIS-TRANS ISOMERASE-RELATED"/>
    <property type="match status" value="1"/>
</dbReference>
<evidence type="ECO:0000259" key="4">
    <source>
        <dbReference type="PROSITE" id="PS50072"/>
    </source>
</evidence>
<comment type="caution">
    <text evidence="5">The sequence shown here is derived from an EMBL/GenBank/DDBJ whole genome shotgun (WGS) entry which is preliminary data.</text>
</comment>
<feature type="compositionally biased region" description="Low complexity" evidence="3">
    <location>
        <begin position="284"/>
        <end position="293"/>
    </location>
</feature>
<comment type="subcellular location">
    <subcellularLocation>
        <location evidence="1">Nucleus</location>
    </subcellularLocation>
</comment>
<dbReference type="CDD" id="cd01925">
    <property type="entry name" value="cyclophilin_CeCYP16-like"/>
    <property type="match status" value="1"/>
</dbReference>
<evidence type="ECO:0000256" key="2">
    <source>
        <dbReference type="ARBA" id="ARBA00023242"/>
    </source>
</evidence>
<feature type="compositionally biased region" description="Basic and acidic residues" evidence="3">
    <location>
        <begin position="561"/>
        <end position="573"/>
    </location>
</feature>
<accession>A0AAD3DGU2</accession>
<dbReference type="InterPro" id="IPR029000">
    <property type="entry name" value="Cyclophilin-like_dom_sf"/>
</dbReference>
<evidence type="ECO:0000256" key="3">
    <source>
        <dbReference type="SAM" id="MobiDB-lite"/>
    </source>
</evidence>
<dbReference type="EMBL" id="BMAR01000002">
    <property type="protein sequence ID" value="GFR41545.1"/>
    <property type="molecule type" value="Genomic_DNA"/>
</dbReference>
<keyword evidence="2" id="KW-0539">Nucleus</keyword>
<feature type="compositionally biased region" description="Acidic residues" evidence="3">
    <location>
        <begin position="309"/>
        <end position="322"/>
    </location>
</feature>
<evidence type="ECO:0000313" key="6">
    <source>
        <dbReference type="Proteomes" id="UP001054857"/>
    </source>
</evidence>
<sequence length="620" mass="66949">MSNIYNLEPPTKGKVILHTSLGDLEVELWPKEAPKACRNFVQLCAEGYYDNTIFHRIIKDYIAQGGDPTGSGTGGESIYGEPFKDEFHSRLRFTHRGLVACANQNEPHTNGSQFFITLDKADWLNNRNTIFGRVVGDTVYNMLRFNELPVDDNDRPLDPPVIREAEVVWNPFDDLAPRVDREALKAEAQAQKAAAEAKKRAAGRTKNLALLSFGDEAEAEEEEAVQASTQAARRGTKIRSAHDVLEDERLAKERAIEEAELQRIAAERPAKRPKQGGGEGAGAGDALARAKAAVEQAVGRATRGGGNEQADEDDGGELDAEDDGKGAAAKAASAAFAASMRAKVMAARTQAGDEPKAKTARDVGRSGSRDRDEGGRPSPSGDEDDGGKRRGSGRDAGGSRNYLAERQAELEAMRQEATNRTYGRVKAVAEVADGDLLKPWQLNRERYKARKKAVGDREKETLARLSKFTSALRGAPSAASKKPDAPAAGGKPSTARSGDEAGPAAADVGASGKDAGGYAGKVRSDVDHRAYMPAAWRVDGYLEEEEDVEGGGGGGDALASLREHRFEAGKERKDAMARDMDNLDDYVVYDPLLEKGKGKWSAANQREQKRQNEWAGRANM</sequence>
<reference evidence="5 6" key="1">
    <citation type="journal article" date="2021" name="Sci. Rep.">
        <title>Genome sequencing of the multicellular alga Astrephomene provides insights into convergent evolution of germ-soma differentiation.</title>
        <authorList>
            <person name="Yamashita S."/>
            <person name="Yamamoto K."/>
            <person name="Matsuzaki R."/>
            <person name="Suzuki S."/>
            <person name="Yamaguchi H."/>
            <person name="Hirooka S."/>
            <person name="Minakuchi Y."/>
            <person name="Miyagishima S."/>
            <person name="Kawachi M."/>
            <person name="Toyoda A."/>
            <person name="Nozaki H."/>
        </authorList>
    </citation>
    <scope>NUCLEOTIDE SEQUENCE [LARGE SCALE GENOMIC DNA]</scope>
    <source>
        <strain evidence="5 6">NIES-4017</strain>
    </source>
</reference>
<feature type="compositionally biased region" description="Basic and acidic residues" evidence="3">
    <location>
        <begin position="351"/>
        <end position="375"/>
    </location>
</feature>
<dbReference type="PRINTS" id="PR00153">
    <property type="entry name" value="CSAPPISMRASE"/>
</dbReference>
<dbReference type="InterPro" id="IPR002130">
    <property type="entry name" value="Cyclophilin-type_PPIase_dom"/>
</dbReference>
<dbReference type="PANTHER" id="PTHR45625:SF6">
    <property type="entry name" value="SPLICEOSOME-ASSOCIATED PROTEIN CWC27 HOMOLOG"/>
    <property type="match status" value="1"/>
</dbReference>
<gene>
    <name evidence="5" type="ORF">Agub_g2258</name>
</gene>
<feature type="region of interest" description="Disordered" evidence="3">
    <location>
        <begin position="467"/>
        <end position="519"/>
    </location>
</feature>
<dbReference type="Pfam" id="PF00160">
    <property type="entry name" value="Pro_isomerase"/>
    <property type="match status" value="1"/>
</dbReference>
<protein>
    <recommendedName>
        <fullName evidence="4">PPIase cyclophilin-type domain-containing protein</fullName>
    </recommendedName>
</protein>
<feature type="region of interest" description="Disordered" evidence="3">
    <location>
        <begin position="262"/>
        <end position="405"/>
    </location>
</feature>
<dbReference type="PROSITE" id="PS50072">
    <property type="entry name" value="CSA_PPIASE_2"/>
    <property type="match status" value="1"/>
</dbReference>
<evidence type="ECO:0000256" key="1">
    <source>
        <dbReference type="ARBA" id="ARBA00004123"/>
    </source>
</evidence>
<feature type="region of interest" description="Disordered" evidence="3">
    <location>
        <begin position="597"/>
        <end position="620"/>
    </location>
</feature>
<feature type="compositionally biased region" description="Low complexity" evidence="3">
    <location>
        <begin position="474"/>
        <end position="493"/>
    </location>
</feature>
<name>A0AAD3DGU2_9CHLO</name>
<feature type="domain" description="PPIase cyclophilin-type" evidence="4">
    <location>
        <begin position="18"/>
        <end position="167"/>
    </location>
</feature>
<dbReference type="Gene3D" id="2.40.100.10">
    <property type="entry name" value="Cyclophilin-like"/>
    <property type="match status" value="1"/>
</dbReference>
<dbReference type="Proteomes" id="UP001054857">
    <property type="component" value="Unassembled WGS sequence"/>
</dbReference>
<feature type="region of interest" description="Disordered" evidence="3">
    <location>
        <begin position="546"/>
        <end position="573"/>
    </location>
</feature>
<organism evidence="5 6">
    <name type="scientific">Astrephomene gubernaculifera</name>
    <dbReference type="NCBI Taxonomy" id="47775"/>
    <lineage>
        <taxon>Eukaryota</taxon>
        <taxon>Viridiplantae</taxon>
        <taxon>Chlorophyta</taxon>
        <taxon>core chlorophytes</taxon>
        <taxon>Chlorophyceae</taxon>
        <taxon>CS clade</taxon>
        <taxon>Chlamydomonadales</taxon>
        <taxon>Astrephomenaceae</taxon>
        <taxon>Astrephomene</taxon>
    </lineage>
</organism>
<feature type="compositionally biased region" description="Low complexity" evidence="3">
    <location>
        <begin position="326"/>
        <end position="347"/>
    </location>
</feature>
<dbReference type="AlphaFoldDB" id="A0AAD3DGU2"/>
<dbReference type="InterPro" id="IPR044666">
    <property type="entry name" value="Cyclophilin_A-like"/>
</dbReference>